<keyword evidence="2" id="KW-0408">Iron</keyword>
<accession>A0A5D3WM33</accession>
<dbReference type="OrthoDB" id="9784262at2"/>
<dbReference type="SUPFAM" id="SSF54862">
    <property type="entry name" value="4Fe-4S ferredoxins"/>
    <property type="match status" value="1"/>
</dbReference>
<dbReference type="PROSITE" id="PS51379">
    <property type="entry name" value="4FE4S_FER_2"/>
    <property type="match status" value="1"/>
</dbReference>
<dbReference type="InterPro" id="IPR017896">
    <property type="entry name" value="4Fe4S_Fe-S-bd"/>
</dbReference>
<dbReference type="EMBL" id="VNIB01000003">
    <property type="protein sequence ID" value="TYO99354.1"/>
    <property type="molecule type" value="Genomic_DNA"/>
</dbReference>
<dbReference type="InterPro" id="IPR017900">
    <property type="entry name" value="4Fe4S_Fe_S_CS"/>
</dbReference>
<sequence length="110" mass="12455">MSAKSFQEWLRGIAPRRWVQATSLVLANAWFLSWLRFVPCSFLSCSNCALANRFSGLFLNLKNKDCSHCRACERHCPQGIDPARTPNHSVCTRCLECTGYCEALKIDVNI</sequence>
<keyword evidence="6" id="KW-1185">Reference proteome</keyword>
<evidence type="ECO:0000313" key="5">
    <source>
        <dbReference type="EMBL" id="TYO99354.1"/>
    </source>
</evidence>
<feature type="domain" description="4Fe-4S ferredoxin-type" evidence="4">
    <location>
        <begin position="55"/>
        <end position="86"/>
    </location>
</feature>
<dbReference type="AlphaFoldDB" id="A0A5D3WM33"/>
<proteinExistence type="predicted"/>
<gene>
    <name evidence="5" type="ORF">EDC39_103200</name>
</gene>
<keyword evidence="3" id="KW-0411">Iron-sulfur</keyword>
<organism evidence="5 6">
    <name type="scientific">Geothermobacter ehrlichii</name>
    <dbReference type="NCBI Taxonomy" id="213224"/>
    <lineage>
        <taxon>Bacteria</taxon>
        <taxon>Pseudomonadati</taxon>
        <taxon>Thermodesulfobacteriota</taxon>
        <taxon>Desulfuromonadia</taxon>
        <taxon>Desulfuromonadales</taxon>
        <taxon>Geothermobacteraceae</taxon>
        <taxon>Geothermobacter</taxon>
    </lineage>
</organism>
<evidence type="ECO:0000259" key="4">
    <source>
        <dbReference type="PROSITE" id="PS51379"/>
    </source>
</evidence>
<reference evidence="5 6" key="1">
    <citation type="submission" date="2019-07" db="EMBL/GenBank/DDBJ databases">
        <title>Genomic Encyclopedia of Type Strains, Phase IV (KMG-IV): sequencing the most valuable type-strain genomes for metagenomic binning, comparative biology and taxonomic classification.</title>
        <authorList>
            <person name="Goeker M."/>
        </authorList>
    </citation>
    <scope>NUCLEOTIDE SEQUENCE [LARGE SCALE GENOMIC DNA]</scope>
    <source>
        <strain evidence="5 6">SS015</strain>
    </source>
</reference>
<evidence type="ECO:0000256" key="1">
    <source>
        <dbReference type="ARBA" id="ARBA00022723"/>
    </source>
</evidence>
<comment type="caution">
    <text evidence="5">The sequence shown here is derived from an EMBL/GenBank/DDBJ whole genome shotgun (WGS) entry which is preliminary data.</text>
</comment>
<dbReference type="GO" id="GO:0046872">
    <property type="term" value="F:metal ion binding"/>
    <property type="evidence" value="ECO:0007669"/>
    <property type="project" value="UniProtKB-KW"/>
</dbReference>
<dbReference type="RefSeq" id="WP_148895273.1">
    <property type="nucleotide sequence ID" value="NZ_VNIB01000003.1"/>
</dbReference>
<evidence type="ECO:0000256" key="3">
    <source>
        <dbReference type="ARBA" id="ARBA00023014"/>
    </source>
</evidence>
<evidence type="ECO:0000256" key="2">
    <source>
        <dbReference type="ARBA" id="ARBA00023004"/>
    </source>
</evidence>
<protein>
    <recommendedName>
        <fullName evidence="4">4Fe-4S ferredoxin-type domain-containing protein</fullName>
    </recommendedName>
</protein>
<evidence type="ECO:0000313" key="6">
    <source>
        <dbReference type="Proteomes" id="UP000324159"/>
    </source>
</evidence>
<name>A0A5D3WM33_9BACT</name>
<dbReference type="GO" id="GO:0051536">
    <property type="term" value="F:iron-sulfur cluster binding"/>
    <property type="evidence" value="ECO:0007669"/>
    <property type="project" value="UniProtKB-KW"/>
</dbReference>
<dbReference type="PROSITE" id="PS00198">
    <property type="entry name" value="4FE4S_FER_1"/>
    <property type="match status" value="1"/>
</dbReference>
<dbReference type="Proteomes" id="UP000324159">
    <property type="component" value="Unassembled WGS sequence"/>
</dbReference>
<keyword evidence="1" id="KW-0479">Metal-binding</keyword>